<accession>A0ABV8G449</accession>
<protein>
    <submittedName>
        <fullName evidence="1">Uncharacterized protein</fullName>
    </submittedName>
</protein>
<dbReference type="EMBL" id="JBHSBI010000003">
    <property type="protein sequence ID" value="MFC4007004.1"/>
    <property type="molecule type" value="Genomic_DNA"/>
</dbReference>
<comment type="caution">
    <text evidence="1">The sequence shown here is derived from an EMBL/GenBank/DDBJ whole genome shotgun (WGS) entry which is preliminary data.</text>
</comment>
<gene>
    <name evidence="1" type="ORF">ACFOY2_07220</name>
</gene>
<evidence type="ECO:0000313" key="2">
    <source>
        <dbReference type="Proteomes" id="UP001595851"/>
    </source>
</evidence>
<evidence type="ECO:0000313" key="1">
    <source>
        <dbReference type="EMBL" id="MFC4007004.1"/>
    </source>
</evidence>
<sequence>MPCTAAGLRTLRERGVVTPADFVCGAGATIGYHAEMAGGVSDAASARALVEERIGGLTASALEHPDGPYAGSCAVAEAFLATWRDPDGPPLAPDTTATT</sequence>
<dbReference type="RefSeq" id="WP_379527150.1">
    <property type="nucleotide sequence ID" value="NZ_JBHSBI010000003.1"/>
</dbReference>
<dbReference type="Proteomes" id="UP001595851">
    <property type="component" value="Unassembled WGS sequence"/>
</dbReference>
<keyword evidence="2" id="KW-1185">Reference proteome</keyword>
<organism evidence="1 2">
    <name type="scientific">Nonomuraea purpurea</name>
    <dbReference type="NCBI Taxonomy" id="1849276"/>
    <lineage>
        <taxon>Bacteria</taxon>
        <taxon>Bacillati</taxon>
        <taxon>Actinomycetota</taxon>
        <taxon>Actinomycetes</taxon>
        <taxon>Streptosporangiales</taxon>
        <taxon>Streptosporangiaceae</taxon>
        <taxon>Nonomuraea</taxon>
    </lineage>
</organism>
<name>A0ABV8G449_9ACTN</name>
<reference evidence="2" key="1">
    <citation type="journal article" date="2019" name="Int. J. Syst. Evol. Microbiol.">
        <title>The Global Catalogue of Microorganisms (GCM) 10K type strain sequencing project: providing services to taxonomists for standard genome sequencing and annotation.</title>
        <authorList>
            <consortium name="The Broad Institute Genomics Platform"/>
            <consortium name="The Broad Institute Genome Sequencing Center for Infectious Disease"/>
            <person name="Wu L."/>
            <person name="Ma J."/>
        </authorList>
    </citation>
    <scope>NUCLEOTIDE SEQUENCE [LARGE SCALE GENOMIC DNA]</scope>
    <source>
        <strain evidence="2">TBRC 1276</strain>
    </source>
</reference>
<proteinExistence type="predicted"/>